<evidence type="ECO:0000313" key="2">
    <source>
        <dbReference type="EMBL" id="MBO8440555.1"/>
    </source>
</evidence>
<reference evidence="2" key="1">
    <citation type="submission" date="2020-10" db="EMBL/GenBank/DDBJ databases">
        <authorList>
            <person name="Gilroy R."/>
        </authorList>
    </citation>
    <scope>NUCLEOTIDE SEQUENCE</scope>
    <source>
        <strain evidence="2">3924</strain>
    </source>
</reference>
<comment type="caution">
    <text evidence="2">The sequence shown here is derived from an EMBL/GenBank/DDBJ whole genome shotgun (WGS) entry which is preliminary data.</text>
</comment>
<gene>
    <name evidence="2" type="primary">gldN</name>
    <name evidence="2" type="ORF">IAC51_07895</name>
</gene>
<protein>
    <submittedName>
        <fullName evidence="2">Gliding motility protein GldN</fullName>
    </submittedName>
</protein>
<organism evidence="2 3">
    <name type="scientific">Candidatus Aphodosoma intestinipullorum</name>
    <dbReference type="NCBI Taxonomy" id="2840674"/>
    <lineage>
        <taxon>Bacteria</taxon>
        <taxon>Pseudomonadati</taxon>
        <taxon>Bacteroidota</taxon>
        <taxon>Bacteroidia</taxon>
        <taxon>Bacteroidales</taxon>
        <taxon>Candidatus Aphodosoma</taxon>
    </lineage>
</organism>
<sequence length="291" mass="34127">MKCSKFFVSLFVASLCVIAANAQKEIPDSTELLFDSNGSFTRVVATPNEVKAKIITKNPMIDDVVWRKSVLRIIDLREQANRPLYYPYTDLEPEGQKNLFSIMFANFLDGKLVGYKSQSNPEQTFVPRFAPENKVDVETFVNEKGLAYLESTYDKVNYITPGVVKYYIQEVWWFDKKTSTFDNKILAIAPLYDKKYGTEDVETGVWFWFPFEKLRPFLQEEFIKLNGRNVAPLVNFDEFFITRQFYSYIVKDYDLESKDVDKGIEDPDFIKQEQERIENDISNFEQDLWSY</sequence>
<dbReference type="AlphaFoldDB" id="A0A940DKC9"/>
<feature type="chain" id="PRO_5037368407" evidence="1">
    <location>
        <begin position="20"/>
        <end position="291"/>
    </location>
</feature>
<dbReference type="Proteomes" id="UP000712007">
    <property type="component" value="Unassembled WGS sequence"/>
</dbReference>
<dbReference type="EMBL" id="JADIMV010000135">
    <property type="protein sequence ID" value="MBO8440555.1"/>
    <property type="molecule type" value="Genomic_DNA"/>
</dbReference>
<dbReference type="InterPro" id="IPR019847">
    <property type="entry name" value="Gliding_motility_assoc_GldN"/>
</dbReference>
<feature type="signal peptide" evidence="1">
    <location>
        <begin position="1"/>
        <end position="19"/>
    </location>
</feature>
<dbReference type="Pfam" id="PF19841">
    <property type="entry name" value="GldN"/>
    <property type="match status" value="1"/>
</dbReference>
<name>A0A940DKC9_9BACT</name>
<evidence type="ECO:0000256" key="1">
    <source>
        <dbReference type="SAM" id="SignalP"/>
    </source>
</evidence>
<dbReference type="NCBIfam" id="TIGR03523">
    <property type="entry name" value="GldN"/>
    <property type="match status" value="1"/>
</dbReference>
<reference evidence="2" key="2">
    <citation type="journal article" date="2021" name="PeerJ">
        <title>Extensive microbial diversity within the chicken gut microbiome revealed by metagenomics and culture.</title>
        <authorList>
            <person name="Gilroy R."/>
            <person name="Ravi A."/>
            <person name="Getino M."/>
            <person name="Pursley I."/>
            <person name="Horton D.L."/>
            <person name="Alikhan N.F."/>
            <person name="Baker D."/>
            <person name="Gharbi K."/>
            <person name="Hall N."/>
            <person name="Watson M."/>
            <person name="Adriaenssens E.M."/>
            <person name="Foster-Nyarko E."/>
            <person name="Jarju S."/>
            <person name="Secka A."/>
            <person name="Antonio M."/>
            <person name="Oren A."/>
            <person name="Chaudhuri R.R."/>
            <person name="La Ragione R."/>
            <person name="Hildebrand F."/>
            <person name="Pallen M.J."/>
        </authorList>
    </citation>
    <scope>NUCLEOTIDE SEQUENCE</scope>
    <source>
        <strain evidence="2">3924</strain>
    </source>
</reference>
<proteinExistence type="predicted"/>
<accession>A0A940DKC9</accession>
<keyword evidence="1" id="KW-0732">Signal</keyword>
<evidence type="ECO:0000313" key="3">
    <source>
        <dbReference type="Proteomes" id="UP000712007"/>
    </source>
</evidence>